<dbReference type="OrthoDB" id="3358017at2759"/>
<keyword evidence="3 5" id="KW-1133">Transmembrane helix</keyword>
<sequence length="296" mass="32592">MASVQHPRPLRSPYHYTPTEGVAITFIVLFSISTLIHTGQSIRSRIWWLFPTACLCGILEVLGWVARLWSSFNVTAKQPFEMQITATIIAPTPFVAANFIILGMIIDRLGPQYSRLSSAMYARIFLTCDIISLVVQGVGGGMAASAFGRNMDPAMGGHIMLGGIAFQLTTISVYTLLASEFFFRYFRDRPIRPATVEKFHAEGIDTRTIIVTTGLIFSTICLLIRAVYRTIELSDGWSGRIISTQVYFNVLDGGMITLAMFTLNLAHPGLLPALRAERKVVSKDGDSSTTEVDKAA</sequence>
<feature type="transmembrane region" description="Helical" evidence="5">
    <location>
        <begin position="20"/>
        <end position="39"/>
    </location>
</feature>
<keyword evidence="7" id="KW-1185">Reference proteome</keyword>
<proteinExistence type="predicted"/>
<dbReference type="AlphaFoldDB" id="A0A5C3LEV2"/>
<organism evidence="6 7">
    <name type="scientific">Crucibulum laeve</name>
    <dbReference type="NCBI Taxonomy" id="68775"/>
    <lineage>
        <taxon>Eukaryota</taxon>
        <taxon>Fungi</taxon>
        <taxon>Dikarya</taxon>
        <taxon>Basidiomycota</taxon>
        <taxon>Agaricomycotina</taxon>
        <taxon>Agaricomycetes</taxon>
        <taxon>Agaricomycetidae</taxon>
        <taxon>Agaricales</taxon>
        <taxon>Agaricineae</taxon>
        <taxon>Nidulariaceae</taxon>
        <taxon>Crucibulum</taxon>
    </lineage>
</organism>
<dbReference type="GO" id="GO:0000324">
    <property type="term" value="C:fungal-type vacuole"/>
    <property type="evidence" value="ECO:0007669"/>
    <property type="project" value="TreeGrafter"/>
</dbReference>
<evidence type="ECO:0000313" key="6">
    <source>
        <dbReference type="EMBL" id="TFK31659.1"/>
    </source>
</evidence>
<feature type="transmembrane region" description="Helical" evidence="5">
    <location>
        <begin position="204"/>
        <end position="226"/>
    </location>
</feature>
<name>A0A5C3LEV2_9AGAR</name>
<protein>
    <submittedName>
        <fullName evidence="6">RTA1 like protein-domain-containing protein</fullName>
    </submittedName>
</protein>
<evidence type="ECO:0000313" key="7">
    <source>
        <dbReference type="Proteomes" id="UP000308652"/>
    </source>
</evidence>
<keyword evidence="2 5" id="KW-0812">Transmembrane</keyword>
<comment type="subcellular location">
    <subcellularLocation>
        <location evidence="1">Membrane</location>
        <topology evidence="1">Multi-pass membrane protein</topology>
    </subcellularLocation>
</comment>
<evidence type="ECO:0000256" key="2">
    <source>
        <dbReference type="ARBA" id="ARBA00022692"/>
    </source>
</evidence>
<dbReference type="Proteomes" id="UP000308652">
    <property type="component" value="Unassembled WGS sequence"/>
</dbReference>
<dbReference type="GO" id="GO:0005886">
    <property type="term" value="C:plasma membrane"/>
    <property type="evidence" value="ECO:0007669"/>
    <property type="project" value="TreeGrafter"/>
</dbReference>
<dbReference type="PANTHER" id="PTHR31465">
    <property type="entry name" value="PROTEIN RTA1-RELATED"/>
    <property type="match status" value="1"/>
</dbReference>
<gene>
    <name evidence="6" type="ORF">BDQ12DRAFT_693786</name>
</gene>
<keyword evidence="4 5" id="KW-0472">Membrane</keyword>
<evidence type="ECO:0000256" key="3">
    <source>
        <dbReference type="ARBA" id="ARBA00022989"/>
    </source>
</evidence>
<feature type="transmembrane region" description="Helical" evidence="5">
    <location>
        <begin position="159"/>
        <end position="183"/>
    </location>
</feature>
<evidence type="ECO:0000256" key="5">
    <source>
        <dbReference type="SAM" id="Phobius"/>
    </source>
</evidence>
<dbReference type="Pfam" id="PF04479">
    <property type="entry name" value="RTA1"/>
    <property type="match status" value="1"/>
</dbReference>
<dbReference type="InterPro" id="IPR007568">
    <property type="entry name" value="RTA1"/>
</dbReference>
<dbReference type="STRING" id="68775.A0A5C3LEV2"/>
<reference evidence="6 7" key="1">
    <citation type="journal article" date="2019" name="Nat. Ecol. Evol.">
        <title>Megaphylogeny resolves global patterns of mushroom evolution.</title>
        <authorList>
            <person name="Varga T."/>
            <person name="Krizsan K."/>
            <person name="Foldi C."/>
            <person name="Dima B."/>
            <person name="Sanchez-Garcia M."/>
            <person name="Sanchez-Ramirez S."/>
            <person name="Szollosi G.J."/>
            <person name="Szarkandi J.G."/>
            <person name="Papp V."/>
            <person name="Albert L."/>
            <person name="Andreopoulos W."/>
            <person name="Angelini C."/>
            <person name="Antonin V."/>
            <person name="Barry K.W."/>
            <person name="Bougher N.L."/>
            <person name="Buchanan P."/>
            <person name="Buyck B."/>
            <person name="Bense V."/>
            <person name="Catcheside P."/>
            <person name="Chovatia M."/>
            <person name="Cooper J."/>
            <person name="Damon W."/>
            <person name="Desjardin D."/>
            <person name="Finy P."/>
            <person name="Geml J."/>
            <person name="Haridas S."/>
            <person name="Hughes K."/>
            <person name="Justo A."/>
            <person name="Karasinski D."/>
            <person name="Kautmanova I."/>
            <person name="Kiss B."/>
            <person name="Kocsube S."/>
            <person name="Kotiranta H."/>
            <person name="LaButti K.M."/>
            <person name="Lechner B.E."/>
            <person name="Liimatainen K."/>
            <person name="Lipzen A."/>
            <person name="Lukacs Z."/>
            <person name="Mihaltcheva S."/>
            <person name="Morgado L.N."/>
            <person name="Niskanen T."/>
            <person name="Noordeloos M.E."/>
            <person name="Ohm R.A."/>
            <person name="Ortiz-Santana B."/>
            <person name="Ovrebo C."/>
            <person name="Racz N."/>
            <person name="Riley R."/>
            <person name="Savchenko A."/>
            <person name="Shiryaev A."/>
            <person name="Soop K."/>
            <person name="Spirin V."/>
            <person name="Szebenyi C."/>
            <person name="Tomsovsky M."/>
            <person name="Tulloss R.E."/>
            <person name="Uehling J."/>
            <person name="Grigoriev I.V."/>
            <person name="Vagvolgyi C."/>
            <person name="Papp T."/>
            <person name="Martin F.M."/>
            <person name="Miettinen O."/>
            <person name="Hibbett D.S."/>
            <person name="Nagy L.G."/>
        </authorList>
    </citation>
    <scope>NUCLEOTIDE SEQUENCE [LARGE SCALE GENOMIC DNA]</scope>
    <source>
        <strain evidence="6 7">CBS 166.37</strain>
    </source>
</reference>
<evidence type="ECO:0000256" key="4">
    <source>
        <dbReference type="ARBA" id="ARBA00023136"/>
    </source>
</evidence>
<evidence type="ECO:0000256" key="1">
    <source>
        <dbReference type="ARBA" id="ARBA00004141"/>
    </source>
</evidence>
<feature type="transmembrane region" description="Helical" evidence="5">
    <location>
        <begin position="246"/>
        <end position="266"/>
    </location>
</feature>
<dbReference type="EMBL" id="ML213722">
    <property type="protein sequence ID" value="TFK31659.1"/>
    <property type="molecule type" value="Genomic_DNA"/>
</dbReference>
<feature type="transmembrane region" description="Helical" evidence="5">
    <location>
        <begin position="46"/>
        <end position="66"/>
    </location>
</feature>
<feature type="transmembrane region" description="Helical" evidence="5">
    <location>
        <begin position="86"/>
        <end position="106"/>
    </location>
</feature>
<feature type="transmembrane region" description="Helical" evidence="5">
    <location>
        <begin position="118"/>
        <end position="139"/>
    </location>
</feature>
<accession>A0A5C3LEV2</accession>
<dbReference type="PANTHER" id="PTHR31465:SF9">
    <property type="entry name" value="SPHINGOID LONG-CHAIN BASE TRANSPORTER RSB1"/>
    <property type="match status" value="1"/>
</dbReference>